<evidence type="ECO:0000256" key="1">
    <source>
        <dbReference type="ARBA" id="ARBA00004651"/>
    </source>
</evidence>
<evidence type="ECO:0000256" key="3">
    <source>
        <dbReference type="ARBA" id="ARBA00023040"/>
    </source>
</evidence>
<feature type="transmembrane region" description="Helical" evidence="7">
    <location>
        <begin position="62"/>
        <end position="81"/>
    </location>
</feature>
<keyword evidence="2" id="KW-1003">Cell membrane</keyword>
<keyword evidence="7" id="KW-0812">Transmembrane</keyword>
<feature type="region of interest" description="Disordered" evidence="6">
    <location>
        <begin position="742"/>
        <end position="770"/>
    </location>
</feature>
<feature type="compositionally biased region" description="Basic and acidic residues" evidence="6">
    <location>
        <begin position="1421"/>
        <end position="1449"/>
    </location>
</feature>
<feature type="compositionally biased region" description="Low complexity" evidence="6">
    <location>
        <begin position="2118"/>
        <end position="2127"/>
    </location>
</feature>
<feature type="transmembrane region" description="Helical" evidence="7">
    <location>
        <begin position="27"/>
        <end position="50"/>
    </location>
</feature>
<accession>A0A834R8I1</accession>
<reference evidence="9" key="3">
    <citation type="submission" date="2022-06" db="UniProtKB">
        <authorList>
            <consortium name="EnsemblMetazoa"/>
        </authorList>
    </citation>
    <scope>IDENTIFICATION</scope>
</reference>
<feature type="region of interest" description="Disordered" evidence="6">
    <location>
        <begin position="1969"/>
        <end position="2074"/>
    </location>
</feature>
<feature type="region of interest" description="Disordered" evidence="6">
    <location>
        <begin position="522"/>
        <end position="543"/>
    </location>
</feature>
<comment type="subcellular location">
    <subcellularLocation>
        <location evidence="1">Cell membrane</location>
        <topology evidence="1">Multi-pass membrane protein</topology>
    </subcellularLocation>
</comment>
<evidence type="ECO:0000256" key="6">
    <source>
        <dbReference type="SAM" id="MobiDB-lite"/>
    </source>
</evidence>
<dbReference type="PANTHER" id="PTHR24249">
    <property type="entry name" value="HISTAMINE RECEPTOR-RELATED G-PROTEIN COUPLED RECEPTOR"/>
    <property type="match status" value="1"/>
</dbReference>
<feature type="compositionally biased region" description="Basic and acidic residues" evidence="6">
    <location>
        <begin position="2170"/>
        <end position="2179"/>
    </location>
</feature>
<evidence type="ECO:0000256" key="7">
    <source>
        <dbReference type="SAM" id="Phobius"/>
    </source>
</evidence>
<feature type="compositionally biased region" description="Low complexity" evidence="6">
    <location>
        <begin position="1938"/>
        <end position="1957"/>
    </location>
</feature>
<feature type="region of interest" description="Disordered" evidence="6">
    <location>
        <begin position="1864"/>
        <end position="1891"/>
    </location>
</feature>
<feature type="compositionally biased region" description="Polar residues" evidence="6">
    <location>
        <begin position="383"/>
        <end position="392"/>
    </location>
</feature>
<evidence type="ECO:0000313" key="10">
    <source>
        <dbReference type="Proteomes" id="UP000070412"/>
    </source>
</evidence>
<feature type="compositionally biased region" description="Low complexity" evidence="6">
    <location>
        <begin position="2064"/>
        <end position="2074"/>
    </location>
</feature>
<evidence type="ECO:0000313" key="9">
    <source>
        <dbReference type="EnsemblMetazoa" id="KAF7491883.1"/>
    </source>
</evidence>
<keyword evidence="3" id="KW-0297">G-protein coupled receptor</keyword>
<feature type="region of interest" description="Disordered" evidence="6">
    <location>
        <begin position="2242"/>
        <end position="2261"/>
    </location>
</feature>
<dbReference type="SUPFAM" id="SSF81321">
    <property type="entry name" value="Family A G protein-coupled receptor-like"/>
    <property type="match status" value="1"/>
</dbReference>
<feature type="region of interest" description="Disordered" evidence="6">
    <location>
        <begin position="1421"/>
        <end position="1453"/>
    </location>
</feature>
<dbReference type="PANTHER" id="PTHR24249:SF372">
    <property type="entry name" value="G-PROTEIN COUPLED RECEPTORS FAMILY 1 PROFILE DOMAIN-CONTAINING PROTEIN"/>
    <property type="match status" value="1"/>
</dbReference>
<feature type="transmembrane region" description="Helical" evidence="7">
    <location>
        <begin position="620"/>
        <end position="643"/>
    </location>
</feature>
<name>A0A834R8I1_SARSC</name>
<evidence type="ECO:0000313" key="8">
    <source>
        <dbReference type="EMBL" id="KAF7491883.1"/>
    </source>
</evidence>
<keyword evidence="10" id="KW-1185">Reference proteome</keyword>
<feature type="region of interest" description="Disordered" evidence="6">
    <location>
        <begin position="1114"/>
        <end position="1135"/>
    </location>
</feature>
<sequence>MSEQWWRWWWWGWSLPKPDQIHLWMTYGWTIIFIITILVIISIILSTILHYSYRMRWRTLDILLTGVLLQELPNIFTMMLISSSYSSLIDFNCLTFSSLVSSQNDSFDHHHHQDDQTTRRIINDLFLWINQSSRFFQISLITALIVDRALILKWPYQYRFTIRHSQIRFLMILIALIALIFGAFAVVSHQNDRYPNDYVTIFDRDGFRNLSSQSKIANQSILFEQSTATNDSSTKEFLPFSFSPLIYDAYYSYFFITIYSVFTLICLVCFVYVEIQRPRPSSSLSSCSKYSCRSNNLKHQQQQQQRYLQSFFTLFKSTPSSASSSATTPKPSHLSSSTGTSSSSSASSSLTASSLPPSRFSSLANLTNNSSVPIINDHHHRNQSSTQSSTLPSFYYPNVIGNKLQSNQNQKHRTDHGDNLDENQCQPLRNSSDQSSQYPLTLGDGLIVQQQDNQSPITSNSTFTSITTSDNSIQRLIDVTGSNDCAKDDSKIQQERSEKKIEISDENDTFDRTRTDIVHSGDSVTKTFEHRSSSSSTQSQSLKLASKIEMSNSALSRMNSFMKSQQNIYPNSHLKFESNDEEAFLNHQQKHHHRNQYHHHYHYQSAFDLRWSSVAGPVSFCFAFNHGPYLIFILFAMFVPSTWTPLHDLILAGLSLLQALLLPLIIFISNKTFRSAVIRSFCWCHYRRHRLHYLHREDFYSDTHKISSLSSSKLDQSQNHRQHSKSFDSTLAFISVSQDEDADLSSTKNKSKQSHRLERSTNQPPPPYYQASKKLASVLQSYHSEFNLLQPESFQNRSDHQHHLSSMSSTSKASKQSFVVNQNSKEFRNRNDRSGKLFHATSMLDLSLSSNSSIRNVFGHLHSNPSQTQTPHSMAYKFRQNSNNSNGTNNNNNNHSHQQQQQQQSHHHNPNQTSSRSRYSLALAHQLSVPNANSNETVVTPKSLFNRRPPSVASYHYLFSTQSPSFSSSTTSSSSSSSASKLGSTKQDQQQQKQQQQQSSFLESQISNQNRWSQYFPFGGAAPYRSKSQSTLFTVADNQSTKASVPNQLSSNIKNHFPKEGCVKAVAMAKQKQQSNSNNSKQKKSMNKKFIAEDKFLPNHSLKQSICDEKIDDIDNDVGSKDPDQNVNPNKMKLKSSGPKLIELISNLATKSSFRNRSIRKSDSDASTFYNRHNPLKRSQITESILANDLKQQRKCGKISSSISLFGSEIILLSDNECINENRNGKFVCGSRNEMRSRQSSFENNDSSMFSTNQIFPRPHVYLPNASIEESYHRSNSCQQLSLINGETDHFHNHLFVKHLNGENSSNSNNHLGCENSFVTPSAAEEPIYASLPEEEEDFDEIKHSGTFSARSTLPDNCQLISSPLTSVSIVTTNTSAITTTIALTTTTTSMSKGRNQSSFLFSSPQSPSSHITADGYVNGEEKTESFDDDSGHHRHRNFDNANERKKITPSETSSKMMMMMSYAMPDIRNNDVRNADNDGENDNRWNNVESCKYDNGRERIVENDDNNLKINKNPASNNDHCAIVDDVILSEDIYEEVGHSRDELNFRHSDNDDDNGHQHYDYHYHPKRNLHDKKRSLSEDTLIDGKRFDVDDDNDDSMAINVNSEALGTNTTNYDDDEDDDYFDEEEIDSKLIDEDQISILSETSSSTFSSFTTCANNDFDFIVLKSKIKNQSPEMENNDGDHHNQDQFDRNRSLQQIDQIVSDQLNVDGDSTSMKTNINNNRGIKEPPTLSMAAMYYNRMISNDSIANAKCGHRQRTKLNRRQSFSTAHELRQRILDTNQSKSDRKRSSMDLIEEEIDDSNSQNFLSRLSTSIVKDEFPIFTSNFMETFGKSNNQAHGMNRRISTSEDNLLSIISTVVNCGDDDDDDENARSQFDIDSPRLSAEQTPTKENVRLDQSIIIDQSDCVGNESNGTFVMRKIVSSSDPIQSTMMEAKTKTTTTPTSSSNPINNKNKSSIPRATVNLNQCHQQNSKQISSSSPPPPSSSSLSPSTKKSIETSKITIKELKSKKKQAMAKQNAHSNTNSNNQIINPSRTIQSPQKSMLDQTNQSSSSKLIINDKFDNSNSRDNGNGNRVYELGSLWERKSTSSNNNNNMVGSNGSKGELKAKRNYIVSKHQQQQQQQQKKQLAREKEKSNDNSYEIVINENHKSPMKSNQLQQRFVSKQQRQQQEESFERNRNKIPTSIGVDGMESTKSKFSPSSSSSPSPSSSTSNRVPSFISVPSPRTMISSGERNNESIEKATNHNESQQNHQKRSNQFVSKLTPPLEYSLTKVSKQDYRQNALLAKNALLQCDSNGDGGCGTNVDGSVIKNNKNLRKQ</sequence>
<reference evidence="8" key="2">
    <citation type="submission" date="2020-01" db="EMBL/GenBank/DDBJ databases">
        <authorList>
            <person name="Korhonen P.K.K."/>
            <person name="Guangxu M.G."/>
            <person name="Wang T.W."/>
            <person name="Stroehlein A.J.S."/>
            <person name="Young N.D."/>
            <person name="Ang C.-S.A."/>
            <person name="Fernando D.W.F."/>
            <person name="Lu H.L."/>
            <person name="Taylor S.T."/>
            <person name="Ehtesham M.E.M."/>
            <person name="Najaraj S.H.N."/>
            <person name="Harsha G.H.G."/>
            <person name="Madugundu A.M."/>
            <person name="Renuse S.R."/>
            <person name="Holt D.H."/>
            <person name="Pandey A.P."/>
            <person name="Papenfuss A.P."/>
            <person name="Gasser R.B.G."/>
            <person name="Fischer K.F."/>
        </authorList>
    </citation>
    <scope>NUCLEOTIDE SEQUENCE</scope>
    <source>
        <strain evidence="8">SSS_KF_BRIS2020</strain>
    </source>
</reference>
<dbReference type="EMBL" id="WVUK01000058">
    <property type="protein sequence ID" value="KAF7491883.1"/>
    <property type="molecule type" value="Genomic_DNA"/>
</dbReference>
<keyword evidence="4" id="KW-0675">Receptor</keyword>
<dbReference type="GO" id="GO:0004930">
    <property type="term" value="F:G protein-coupled receptor activity"/>
    <property type="evidence" value="ECO:0007669"/>
    <property type="project" value="UniProtKB-KW"/>
</dbReference>
<dbReference type="EnsemblMetazoa" id="SSS_1718s_mrna">
    <property type="protein sequence ID" value="KAF7491883.1"/>
    <property type="gene ID" value="SSS_1718"/>
</dbReference>
<feature type="compositionally biased region" description="Low complexity" evidence="6">
    <location>
        <begin position="2196"/>
        <end position="2213"/>
    </location>
</feature>
<evidence type="ECO:0000256" key="2">
    <source>
        <dbReference type="ARBA" id="ARBA00022475"/>
    </source>
</evidence>
<evidence type="ECO:0000256" key="5">
    <source>
        <dbReference type="ARBA" id="ARBA00023224"/>
    </source>
</evidence>
<feature type="transmembrane region" description="Helical" evidence="7">
    <location>
        <begin position="167"/>
        <end position="187"/>
    </location>
</feature>
<proteinExistence type="predicted"/>
<protein>
    <recommendedName>
        <fullName evidence="11">G-protein coupled receptors family 1 profile domain-containing protein</fullName>
    </recommendedName>
</protein>
<feature type="region of interest" description="Disordered" evidence="6">
    <location>
        <begin position="878"/>
        <end position="918"/>
    </location>
</feature>
<feature type="compositionally biased region" description="Polar residues" evidence="6">
    <location>
        <begin position="422"/>
        <end position="439"/>
    </location>
</feature>
<feature type="transmembrane region" description="Helical" evidence="7">
    <location>
        <begin position="135"/>
        <end position="155"/>
    </location>
</feature>
<feature type="region of interest" description="Disordered" evidence="6">
    <location>
        <begin position="321"/>
        <end position="350"/>
    </location>
</feature>
<feature type="region of interest" description="Disordered" evidence="6">
    <location>
        <begin position="963"/>
        <end position="1003"/>
    </location>
</feature>
<feature type="region of interest" description="Disordered" evidence="6">
    <location>
        <begin position="1927"/>
        <end position="1957"/>
    </location>
</feature>
<feature type="compositionally biased region" description="Low complexity" evidence="6">
    <location>
        <begin position="533"/>
        <end position="543"/>
    </location>
</feature>
<feature type="compositionally biased region" description="Low complexity" evidence="6">
    <location>
        <begin position="2157"/>
        <end position="2169"/>
    </location>
</feature>
<feature type="region of interest" description="Disordered" evidence="6">
    <location>
        <begin position="2296"/>
        <end position="2319"/>
    </location>
</feature>
<dbReference type="InterPro" id="IPR050569">
    <property type="entry name" value="TAAR"/>
</dbReference>
<keyword evidence="7" id="KW-0472">Membrane</keyword>
<dbReference type="Gene3D" id="1.20.1070.10">
    <property type="entry name" value="Rhodopsin 7-helix transmembrane proteins"/>
    <property type="match status" value="2"/>
</dbReference>
<evidence type="ECO:0000256" key="4">
    <source>
        <dbReference type="ARBA" id="ARBA00023170"/>
    </source>
</evidence>
<feature type="region of interest" description="Disordered" evidence="6">
    <location>
        <begin position="2115"/>
        <end position="2234"/>
    </location>
</feature>
<feature type="region of interest" description="Disordered" evidence="6">
    <location>
        <begin position="795"/>
        <end position="816"/>
    </location>
</feature>
<feature type="compositionally biased region" description="Low complexity" evidence="6">
    <location>
        <begin position="963"/>
        <end position="998"/>
    </location>
</feature>
<feature type="compositionally biased region" description="Polar residues" evidence="6">
    <location>
        <begin position="2245"/>
        <end position="2261"/>
    </location>
</feature>
<organism evidence="8">
    <name type="scientific">Sarcoptes scabiei</name>
    <name type="common">Itch mite</name>
    <name type="synonym">Acarus scabiei</name>
    <dbReference type="NCBI Taxonomy" id="52283"/>
    <lineage>
        <taxon>Eukaryota</taxon>
        <taxon>Metazoa</taxon>
        <taxon>Ecdysozoa</taxon>
        <taxon>Arthropoda</taxon>
        <taxon>Chelicerata</taxon>
        <taxon>Arachnida</taxon>
        <taxon>Acari</taxon>
        <taxon>Acariformes</taxon>
        <taxon>Sarcoptiformes</taxon>
        <taxon>Astigmata</taxon>
        <taxon>Psoroptidia</taxon>
        <taxon>Sarcoptoidea</taxon>
        <taxon>Sarcoptidae</taxon>
        <taxon>Sarcoptinae</taxon>
        <taxon>Sarcoptes</taxon>
    </lineage>
</organism>
<feature type="compositionally biased region" description="Low complexity" evidence="6">
    <location>
        <begin position="880"/>
        <end position="915"/>
    </location>
</feature>
<dbReference type="OrthoDB" id="6369020at2759"/>
<keyword evidence="7" id="KW-1133">Transmembrane helix</keyword>
<reference evidence="10" key="1">
    <citation type="journal article" date="2020" name="PLoS Negl. Trop. Dis.">
        <title>High-quality nuclear genome for Sarcoptes scabiei-A critical resource for a neglected parasite.</title>
        <authorList>
            <person name="Korhonen P.K."/>
            <person name="Gasser R.B."/>
            <person name="Ma G."/>
            <person name="Wang T."/>
            <person name="Stroehlein A.J."/>
            <person name="Young N.D."/>
            <person name="Ang C.S."/>
            <person name="Fernando D.D."/>
            <person name="Lu H.C."/>
            <person name="Taylor S."/>
            <person name="Reynolds S.L."/>
            <person name="Mofiz E."/>
            <person name="Najaraj S.H."/>
            <person name="Gowda H."/>
            <person name="Madugundu A."/>
            <person name="Renuse S."/>
            <person name="Holt D."/>
            <person name="Pandey A."/>
            <person name="Papenfuss A.T."/>
            <person name="Fischer K."/>
        </authorList>
    </citation>
    <scope>NUCLEOTIDE SEQUENCE [LARGE SCALE GENOMIC DNA]</scope>
</reference>
<dbReference type="GO" id="GO:0005886">
    <property type="term" value="C:plasma membrane"/>
    <property type="evidence" value="ECO:0007669"/>
    <property type="project" value="UniProtKB-SubCell"/>
</dbReference>
<feature type="region of interest" description="Disordered" evidence="6">
    <location>
        <begin position="373"/>
        <end position="439"/>
    </location>
</feature>
<feature type="compositionally biased region" description="Basic and acidic residues" evidence="6">
    <location>
        <begin position="1995"/>
        <end position="2007"/>
    </location>
</feature>
<dbReference type="Proteomes" id="UP000070412">
    <property type="component" value="Unassembled WGS sequence"/>
</dbReference>
<keyword evidence="5" id="KW-0807">Transducer</keyword>
<feature type="compositionally biased region" description="Low complexity" evidence="6">
    <location>
        <begin position="805"/>
        <end position="816"/>
    </location>
</feature>
<gene>
    <name evidence="8" type="ORF">SSS_1718</name>
</gene>
<feature type="compositionally biased region" description="Polar residues" evidence="6">
    <location>
        <begin position="2019"/>
        <end position="2056"/>
    </location>
</feature>
<evidence type="ECO:0008006" key="11">
    <source>
        <dbReference type="Google" id="ProtNLM"/>
    </source>
</evidence>
<feature type="transmembrane region" description="Helical" evidence="7">
    <location>
        <begin position="250"/>
        <end position="273"/>
    </location>
</feature>